<sequence length="290" mass="31104">MPRYSDNPRPRWKGGPMLTGGLAFLAAALASVLFSLPAHAETWQVEGLKFDAVIVLGDVDVEISQGDDAELLLRGDQRDIDLHPFILDGDTLVLGSSREARSRDFSGVKFRLITPKLEHLELKGSGDVYVKPFESESLFVSAAGSGTVRLFEIKSDDTTLQLSGSGTIQLAKLLTRELAVSLSGSGDIQLGDVDADIAEVAVRGSGDITLESGYRVDEVEISIVGSGDVDFRHMDAGHAEINIVGSGDVRIGEIEVLEVNILGSGDVVYRGDPEIDQDVLIGSGDLRRER</sequence>
<dbReference type="RefSeq" id="WP_148067137.1">
    <property type="nucleotide sequence ID" value="NZ_VRZA01000002.1"/>
</dbReference>
<gene>
    <name evidence="3" type="ORF">FV139_04825</name>
</gene>
<protein>
    <submittedName>
        <fullName evidence="3">DUF2807 domain-containing protein</fullName>
    </submittedName>
</protein>
<dbReference type="Gene3D" id="2.160.20.120">
    <property type="match status" value="1"/>
</dbReference>
<dbReference type="InterPro" id="IPR021255">
    <property type="entry name" value="DUF2807"/>
</dbReference>
<dbReference type="PANTHER" id="PTHR39200:SF1">
    <property type="entry name" value="AUTO-TRANSPORTER ADHESIN HEAD GIN DOMAIN-CONTAINING PROTEIN-RELATED"/>
    <property type="match status" value="1"/>
</dbReference>
<feature type="chain" id="PRO_5023078502" evidence="1">
    <location>
        <begin position="41"/>
        <end position="290"/>
    </location>
</feature>
<keyword evidence="4" id="KW-1185">Reference proteome</keyword>
<dbReference type="PANTHER" id="PTHR39200">
    <property type="entry name" value="HYPOTHETICAL EXPORTED PROTEIN"/>
    <property type="match status" value="1"/>
</dbReference>
<evidence type="ECO:0000256" key="1">
    <source>
        <dbReference type="SAM" id="SignalP"/>
    </source>
</evidence>
<keyword evidence="1" id="KW-0732">Signal</keyword>
<evidence type="ECO:0000259" key="2">
    <source>
        <dbReference type="Pfam" id="PF10988"/>
    </source>
</evidence>
<dbReference type="EMBL" id="VRZA01000002">
    <property type="protein sequence ID" value="TXS95226.1"/>
    <property type="molecule type" value="Genomic_DNA"/>
</dbReference>
<proteinExistence type="predicted"/>
<name>A0A5C9A3D6_9GAMM</name>
<dbReference type="AlphaFoldDB" id="A0A5C9A3D6"/>
<dbReference type="Proteomes" id="UP000321039">
    <property type="component" value="Unassembled WGS sequence"/>
</dbReference>
<accession>A0A5C9A3D6</accession>
<dbReference type="Pfam" id="PF10988">
    <property type="entry name" value="DUF2807"/>
    <property type="match status" value="1"/>
</dbReference>
<organism evidence="3 4">
    <name type="scientific">Parahaliea maris</name>
    <dbReference type="NCBI Taxonomy" id="2716870"/>
    <lineage>
        <taxon>Bacteria</taxon>
        <taxon>Pseudomonadati</taxon>
        <taxon>Pseudomonadota</taxon>
        <taxon>Gammaproteobacteria</taxon>
        <taxon>Cellvibrionales</taxon>
        <taxon>Halieaceae</taxon>
        <taxon>Parahaliea</taxon>
    </lineage>
</organism>
<feature type="domain" description="Putative auto-transporter adhesin head GIN" evidence="2">
    <location>
        <begin position="50"/>
        <end position="213"/>
    </location>
</feature>
<feature type="signal peptide" evidence="1">
    <location>
        <begin position="1"/>
        <end position="40"/>
    </location>
</feature>
<evidence type="ECO:0000313" key="4">
    <source>
        <dbReference type="Proteomes" id="UP000321039"/>
    </source>
</evidence>
<reference evidence="3 4" key="1">
    <citation type="submission" date="2019-08" db="EMBL/GenBank/DDBJ databases">
        <title>Parahaliea maris sp. nov., isolated from the surface seawater.</title>
        <authorList>
            <person name="Liu Y."/>
        </authorList>
    </citation>
    <scope>NUCLEOTIDE SEQUENCE [LARGE SCALE GENOMIC DNA]</scope>
    <source>
        <strain evidence="3 4">HSLHS9</strain>
    </source>
</reference>
<evidence type="ECO:0000313" key="3">
    <source>
        <dbReference type="EMBL" id="TXS95226.1"/>
    </source>
</evidence>
<comment type="caution">
    <text evidence="3">The sequence shown here is derived from an EMBL/GenBank/DDBJ whole genome shotgun (WGS) entry which is preliminary data.</text>
</comment>